<dbReference type="Pfam" id="PF00037">
    <property type="entry name" value="Fer4"/>
    <property type="match status" value="1"/>
</dbReference>
<dbReference type="Pfam" id="PF13187">
    <property type="entry name" value="Fer4_9"/>
    <property type="match status" value="1"/>
</dbReference>
<dbReference type="PANTHER" id="PTHR43687">
    <property type="entry name" value="ADENYLYLSULFATE REDUCTASE, BETA SUBUNIT"/>
    <property type="match status" value="1"/>
</dbReference>
<proteinExistence type="predicted"/>
<evidence type="ECO:0000256" key="1">
    <source>
        <dbReference type="ARBA" id="ARBA00022485"/>
    </source>
</evidence>
<reference evidence="6 7" key="2">
    <citation type="submission" date="2020-05" db="EMBL/GenBank/DDBJ databases">
        <title>Draft genome sequence of Desulfovibrio sp. strainFSS-1.</title>
        <authorList>
            <person name="Shimoshige H."/>
            <person name="Kobayashi H."/>
            <person name="Maekawa T."/>
        </authorList>
    </citation>
    <scope>NUCLEOTIDE SEQUENCE [LARGE SCALE GENOMIC DNA]</scope>
    <source>
        <strain evidence="6 7">SIID29052-01</strain>
    </source>
</reference>
<dbReference type="RefSeq" id="WP_173080304.1">
    <property type="nucleotide sequence ID" value="NZ_BLTE01000001.1"/>
</dbReference>
<feature type="domain" description="4Fe-4S ferredoxin-type" evidence="5">
    <location>
        <begin position="71"/>
        <end position="100"/>
    </location>
</feature>
<keyword evidence="4" id="KW-0411">Iron-sulfur</keyword>
<evidence type="ECO:0000259" key="5">
    <source>
        <dbReference type="PROSITE" id="PS51379"/>
    </source>
</evidence>
<organism evidence="6 7">
    <name type="scientific">Fundidesulfovibrio magnetotacticus</name>
    <dbReference type="NCBI Taxonomy" id="2730080"/>
    <lineage>
        <taxon>Bacteria</taxon>
        <taxon>Pseudomonadati</taxon>
        <taxon>Thermodesulfobacteriota</taxon>
        <taxon>Desulfovibrionia</taxon>
        <taxon>Desulfovibrionales</taxon>
        <taxon>Desulfovibrionaceae</taxon>
        <taxon>Fundidesulfovibrio</taxon>
    </lineage>
</organism>
<evidence type="ECO:0000256" key="2">
    <source>
        <dbReference type="ARBA" id="ARBA00022723"/>
    </source>
</evidence>
<sequence length="141" mass="15054">MPYTITSDCVGCGACAKKCPEHAISGERKQQHHIESLFCTECGTCFSSCPKGAIEDPNGIRPPAKGKKIKRIAQIEPNICAACKTCLLHCPQEAILYKRGGLLVGAACRVDPERCLGCGECKKLCIMNAITITDQGPRSGS</sequence>
<evidence type="ECO:0000256" key="4">
    <source>
        <dbReference type="ARBA" id="ARBA00023014"/>
    </source>
</evidence>
<feature type="domain" description="4Fe-4S ferredoxin-type" evidence="5">
    <location>
        <begin position="1"/>
        <end position="29"/>
    </location>
</feature>
<keyword evidence="1" id="KW-0004">4Fe-4S</keyword>
<dbReference type="PROSITE" id="PS00198">
    <property type="entry name" value="4FE4S_FER_1"/>
    <property type="match status" value="2"/>
</dbReference>
<evidence type="ECO:0000256" key="3">
    <source>
        <dbReference type="ARBA" id="ARBA00023004"/>
    </source>
</evidence>
<comment type="caution">
    <text evidence="6">The sequence shown here is derived from an EMBL/GenBank/DDBJ whole genome shotgun (WGS) entry which is preliminary data.</text>
</comment>
<dbReference type="InterPro" id="IPR017896">
    <property type="entry name" value="4Fe4S_Fe-S-bd"/>
</dbReference>
<reference evidence="6 7" key="1">
    <citation type="submission" date="2020-04" db="EMBL/GenBank/DDBJ databases">
        <authorList>
            <consortium name="Desulfovibrio sp. FSS-1 genome sequencing consortium"/>
            <person name="Shimoshige H."/>
            <person name="Kobayashi H."/>
            <person name="Maekawa T."/>
        </authorList>
    </citation>
    <scope>NUCLEOTIDE SEQUENCE [LARGE SCALE GENOMIC DNA]</scope>
    <source>
        <strain evidence="6 7">SIID29052-01</strain>
    </source>
</reference>
<feature type="domain" description="4Fe-4S ferredoxin-type" evidence="5">
    <location>
        <begin position="30"/>
        <end position="59"/>
    </location>
</feature>
<dbReference type="InterPro" id="IPR050572">
    <property type="entry name" value="Fe-S_Ferredoxin"/>
</dbReference>
<feature type="domain" description="4Fe-4S ferredoxin-type" evidence="5">
    <location>
        <begin position="106"/>
        <end position="135"/>
    </location>
</feature>
<evidence type="ECO:0000313" key="6">
    <source>
        <dbReference type="EMBL" id="GFK92302.1"/>
    </source>
</evidence>
<keyword evidence="7" id="KW-1185">Reference proteome</keyword>
<dbReference type="AlphaFoldDB" id="A0A6V8LHV2"/>
<dbReference type="GO" id="GO:0046872">
    <property type="term" value="F:metal ion binding"/>
    <property type="evidence" value="ECO:0007669"/>
    <property type="project" value="UniProtKB-KW"/>
</dbReference>
<keyword evidence="2" id="KW-0479">Metal-binding</keyword>
<dbReference type="InterPro" id="IPR017900">
    <property type="entry name" value="4Fe4S_Fe_S_CS"/>
</dbReference>
<dbReference type="GO" id="GO:0051539">
    <property type="term" value="F:4 iron, 4 sulfur cluster binding"/>
    <property type="evidence" value="ECO:0007669"/>
    <property type="project" value="UniProtKB-KW"/>
</dbReference>
<name>A0A6V8LHV2_9BACT</name>
<dbReference type="PROSITE" id="PS51379">
    <property type="entry name" value="4FE4S_FER_2"/>
    <property type="match status" value="4"/>
</dbReference>
<accession>A0A6V8LHV2</accession>
<evidence type="ECO:0000313" key="7">
    <source>
        <dbReference type="Proteomes" id="UP000494245"/>
    </source>
</evidence>
<dbReference type="PANTHER" id="PTHR43687:SF1">
    <property type="entry name" value="FERREDOXIN III"/>
    <property type="match status" value="1"/>
</dbReference>
<dbReference type="EMBL" id="BLTE01000001">
    <property type="protein sequence ID" value="GFK92302.1"/>
    <property type="molecule type" value="Genomic_DNA"/>
</dbReference>
<dbReference type="SUPFAM" id="SSF54862">
    <property type="entry name" value="4Fe-4S ferredoxins"/>
    <property type="match status" value="1"/>
</dbReference>
<protein>
    <submittedName>
        <fullName evidence="6">Magnetosome protein Mad9</fullName>
    </submittedName>
</protein>
<dbReference type="Proteomes" id="UP000494245">
    <property type="component" value="Unassembled WGS sequence"/>
</dbReference>
<keyword evidence="3" id="KW-0408">Iron</keyword>
<gene>
    <name evidence="6" type="primary">mad9</name>
    <name evidence="6" type="ORF">NNJEOMEG_00125</name>
</gene>
<dbReference type="Gene3D" id="3.30.70.20">
    <property type="match status" value="2"/>
</dbReference>